<dbReference type="Proteomes" id="UP000001593">
    <property type="component" value="Unassembled WGS sequence"/>
</dbReference>
<dbReference type="PhylomeDB" id="A7RKJ0"/>
<keyword evidence="3" id="KW-0963">Cytoplasm</keyword>
<organism evidence="7 8">
    <name type="scientific">Nematostella vectensis</name>
    <name type="common">Starlet sea anemone</name>
    <dbReference type="NCBI Taxonomy" id="45351"/>
    <lineage>
        <taxon>Eukaryota</taxon>
        <taxon>Metazoa</taxon>
        <taxon>Cnidaria</taxon>
        <taxon>Anthozoa</taxon>
        <taxon>Hexacorallia</taxon>
        <taxon>Actiniaria</taxon>
        <taxon>Edwardsiidae</taxon>
        <taxon>Nematostella</taxon>
    </lineage>
</organism>
<dbReference type="STRING" id="45351.A7RKJ0"/>
<accession>A7RKJ0</accession>
<evidence type="ECO:0000259" key="6">
    <source>
        <dbReference type="PROSITE" id="PS51021"/>
    </source>
</evidence>
<dbReference type="HOGENOM" id="CLU_013806_2_0_1"/>
<dbReference type="InterPro" id="IPR027267">
    <property type="entry name" value="AH/BAR_dom_sf"/>
</dbReference>
<dbReference type="InterPro" id="IPR000198">
    <property type="entry name" value="RhoGAP_dom"/>
</dbReference>
<dbReference type="FunCoup" id="A7RKJ0">
    <property type="interactions" value="94"/>
</dbReference>
<dbReference type="Gene3D" id="1.10.555.10">
    <property type="entry name" value="Rho GTPase activation protein"/>
    <property type="match status" value="1"/>
</dbReference>
<keyword evidence="8" id="KW-1185">Reference proteome</keyword>
<dbReference type="GO" id="GO:0005829">
    <property type="term" value="C:cytosol"/>
    <property type="evidence" value="ECO:0007669"/>
    <property type="project" value="UniProtKB-SubCell"/>
</dbReference>
<dbReference type="Pfam" id="PF03114">
    <property type="entry name" value="BAR"/>
    <property type="match status" value="1"/>
</dbReference>
<name>A7RKJ0_NEMVE</name>
<dbReference type="SUPFAM" id="SSF103657">
    <property type="entry name" value="BAR/IMD domain-like"/>
    <property type="match status" value="1"/>
</dbReference>
<evidence type="ECO:0000256" key="4">
    <source>
        <dbReference type="ARBA" id="ARBA00022553"/>
    </source>
</evidence>
<keyword evidence="4" id="KW-0597">Phosphoprotein</keyword>
<dbReference type="SMART" id="SM00324">
    <property type="entry name" value="RhoGAP"/>
    <property type="match status" value="1"/>
</dbReference>
<evidence type="ECO:0000256" key="1">
    <source>
        <dbReference type="ARBA" id="ARBA00004514"/>
    </source>
</evidence>
<protein>
    <recommendedName>
        <fullName evidence="9">Rho GTPase-activating protein 44</fullName>
    </recommendedName>
</protein>
<dbReference type="EMBL" id="DS469516">
    <property type="protein sequence ID" value="EDO47995.1"/>
    <property type="molecule type" value="Genomic_DNA"/>
</dbReference>
<evidence type="ECO:0000313" key="8">
    <source>
        <dbReference type="Proteomes" id="UP000001593"/>
    </source>
</evidence>
<evidence type="ECO:0008006" key="9">
    <source>
        <dbReference type="Google" id="ProtNLM"/>
    </source>
</evidence>
<proteinExistence type="predicted"/>
<evidence type="ECO:0000313" key="7">
    <source>
        <dbReference type="EMBL" id="EDO47995.1"/>
    </source>
</evidence>
<dbReference type="PANTHER" id="PTHR14130:SF14">
    <property type="entry name" value="RHO GTPASE-ACTIVATING PROTEIN 92B"/>
    <property type="match status" value="1"/>
</dbReference>
<reference evidence="7 8" key="1">
    <citation type="journal article" date="2007" name="Science">
        <title>Sea anemone genome reveals ancestral eumetazoan gene repertoire and genomic organization.</title>
        <authorList>
            <person name="Putnam N.H."/>
            <person name="Srivastava M."/>
            <person name="Hellsten U."/>
            <person name="Dirks B."/>
            <person name="Chapman J."/>
            <person name="Salamov A."/>
            <person name="Terry A."/>
            <person name="Shapiro H."/>
            <person name="Lindquist E."/>
            <person name="Kapitonov V.V."/>
            <person name="Jurka J."/>
            <person name="Genikhovich G."/>
            <person name="Grigoriev I.V."/>
            <person name="Lucas S.M."/>
            <person name="Steele R.E."/>
            <person name="Finnerty J.R."/>
            <person name="Technau U."/>
            <person name="Martindale M.Q."/>
            <person name="Rokhsar D.S."/>
        </authorList>
    </citation>
    <scope>NUCLEOTIDE SEQUENCE [LARGE SCALE GENOMIC DNA]</scope>
    <source>
        <strain evidence="8">CH2 X CH6</strain>
    </source>
</reference>
<dbReference type="InterPro" id="IPR008936">
    <property type="entry name" value="Rho_GTPase_activation_prot"/>
</dbReference>
<gene>
    <name evidence="7" type="ORF">NEMVEDRAFT_v1g159777</name>
</gene>
<dbReference type="FunFam" id="1.10.555.10:FF:000001">
    <property type="entry name" value="Rho GTPase activating protein 44"/>
    <property type="match status" value="1"/>
</dbReference>
<dbReference type="AlphaFoldDB" id="A7RKJ0"/>
<dbReference type="PROSITE" id="PS50238">
    <property type="entry name" value="RHOGAP"/>
    <property type="match status" value="1"/>
</dbReference>
<dbReference type="OMA" id="SDWIQAS"/>
<keyword evidence="2" id="KW-0343">GTPase activation</keyword>
<dbReference type="PANTHER" id="PTHR14130">
    <property type="entry name" value="3BP-1 RELATED RHOGAP"/>
    <property type="match status" value="1"/>
</dbReference>
<sequence>MKKQFYRVKQLADQKVGRAEKTEILSVDLQNVEKTVDKIKTACQSASKRISASMQGSGSDFERRLRKLNQTGLANSMLESSNQLGDMSLLGMVLSQTGEAQLSIARSLCEFEMSVEKNVMIPMTTILENDIPNIYQAKKKLSKAALEMDTCKSRYLAALKTFQGASKDPWGAQSKADALKEELENETAKFEACQDGFTTEALTFVAREAEFAEWMIKFIEAQQEYHKSASMILQDVLPLLKTQVESSSLRSVFGCPLEEHLKVQRRSIAFVLEECLTYLHEEALQEQGLFRMAGSSGKIRKLKAAFDAGMVDLTEFDCDVHAITGVLKQYLRELPEPLMTFALYDDWIQAASIQDSGARLQAYWGLVDKLPKANKDNLRYLICFLGKLADYSEVNKMTASNIAIVIAPNIIYSEQDTSDAINLHHTGVQSSIVEALIQHHSWFFP</sequence>
<dbReference type="GO" id="GO:0005096">
    <property type="term" value="F:GTPase activator activity"/>
    <property type="evidence" value="ECO:0007669"/>
    <property type="project" value="UniProtKB-KW"/>
</dbReference>
<dbReference type="SMART" id="SM00721">
    <property type="entry name" value="BAR"/>
    <property type="match status" value="1"/>
</dbReference>
<comment type="subcellular location">
    <subcellularLocation>
        <location evidence="1">Cytoplasm</location>
        <location evidence="1">Cytosol</location>
    </subcellularLocation>
</comment>
<evidence type="ECO:0000256" key="2">
    <source>
        <dbReference type="ARBA" id="ARBA00022468"/>
    </source>
</evidence>
<dbReference type="InParanoid" id="A7RKJ0"/>
<feature type="domain" description="Rho-GAP" evidence="5">
    <location>
        <begin position="255"/>
        <end position="444"/>
    </location>
</feature>
<dbReference type="eggNOG" id="KOG4270">
    <property type="taxonomic scope" value="Eukaryota"/>
</dbReference>
<dbReference type="Gene3D" id="1.20.1270.60">
    <property type="entry name" value="Arfaptin homology (AH) domain/BAR domain"/>
    <property type="match status" value="1"/>
</dbReference>
<dbReference type="GO" id="GO:0007165">
    <property type="term" value="P:signal transduction"/>
    <property type="evidence" value="ECO:0007669"/>
    <property type="project" value="InterPro"/>
</dbReference>
<dbReference type="InterPro" id="IPR004148">
    <property type="entry name" value="BAR_dom"/>
</dbReference>
<feature type="non-terminal residue" evidence="7">
    <location>
        <position position="1"/>
    </location>
</feature>
<dbReference type="Pfam" id="PF00620">
    <property type="entry name" value="RhoGAP"/>
    <property type="match status" value="1"/>
</dbReference>
<evidence type="ECO:0000256" key="3">
    <source>
        <dbReference type="ARBA" id="ARBA00022490"/>
    </source>
</evidence>
<dbReference type="InterPro" id="IPR047165">
    <property type="entry name" value="RHG17/44/SH3BP1-like"/>
</dbReference>
<evidence type="ECO:0000259" key="5">
    <source>
        <dbReference type="PROSITE" id="PS50238"/>
    </source>
</evidence>
<feature type="domain" description="BAR" evidence="6">
    <location>
        <begin position="14"/>
        <end position="249"/>
    </location>
</feature>
<dbReference type="KEGG" id="nve:5520206"/>
<dbReference type="CDD" id="cd07595">
    <property type="entry name" value="BAR_RhoGAP_Rich-like"/>
    <property type="match status" value="1"/>
</dbReference>
<dbReference type="SUPFAM" id="SSF48350">
    <property type="entry name" value="GTPase activation domain, GAP"/>
    <property type="match status" value="1"/>
</dbReference>
<dbReference type="FunFam" id="1.20.1270.60:FF:000053">
    <property type="entry name" value="SH3 domain-binding protein 1"/>
    <property type="match status" value="1"/>
</dbReference>
<dbReference type="PROSITE" id="PS51021">
    <property type="entry name" value="BAR"/>
    <property type="match status" value="1"/>
</dbReference>